<dbReference type="InterPro" id="IPR034804">
    <property type="entry name" value="SQR/QFR_C/D"/>
</dbReference>
<evidence type="ECO:0000256" key="5">
    <source>
        <dbReference type="ARBA" id="ARBA00022617"/>
    </source>
</evidence>
<accession>A0A2S5CLE2</accession>
<dbReference type="Pfam" id="PF01127">
    <property type="entry name" value="Sdh_cyt"/>
    <property type="match status" value="1"/>
</dbReference>
<keyword evidence="10 13" id="KW-0472">Membrane</keyword>
<keyword evidence="7 12" id="KW-0479">Metal-binding</keyword>
<evidence type="ECO:0000256" key="2">
    <source>
        <dbReference type="ARBA" id="ARBA00004141"/>
    </source>
</evidence>
<name>A0A2S5CLE2_9GAMM</name>
<sequence length="138" mass="15397">MGWGFLTYTTGNFMAANSNRPTSPHLQIYQLPLTGMISISHRITGVMLSVGLLFVVYILSAVSGGTSSYGQMQAMLGNWLVTLMYWGFVYALFFHLCHGVRHLFWDAGHSFDKETLDYYAKIELGAALALTFIALIFI</sequence>
<dbReference type="GO" id="GO:0009055">
    <property type="term" value="F:electron transfer activity"/>
    <property type="evidence" value="ECO:0007669"/>
    <property type="project" value="InterPro"/>
</dbReference>
<evidence type="ECO:0000256" key="10">
    <source>
        <dbReference type="ARBA" id="ARBA00023136"/>
    </source>
</evidence>
<comment type="cofactor">
    <cofactor evidence="12">
        <name>heme</name>
        <dbReference type="ChEBI" id="CHEBI:30413"/>
    </cofactor>
    <text evidence="12">The heme is bound between the two transmembrane subunits.</text>
</comment>
<evidence type="ECO:0000256" key="1">
    <source>
        <dbReference type="ARBA" id="ARBA00004050"/>
    </source>
</evidence>
<feature type="transmembrane region" description="Helical" evidence="13">
    <location>
        <begin position="43"/>
        <end position="64"/>
    </location>
</feature>
<dbReference type="SUPFAM" id="SSF81343">
    <property type="entry name" value="Fumarate reductase respiratory complex transmembrane subunits"/>
    <property type="match status" value="1"/>
</dbReference>
<dbReference type="PIRSF" id="PIRSF000178">
    <property type="entry name" value="SDH_cyt_b560"/>
    <property type="match status" value="1"/>
</dbReference>
<dbReference type="CDD" id="cd03499">
    <property type="entry name" value="SQR_TypeC_SdhC"/>
    <property type="match status" value="1"/>
</dbReference>
<keyword evidence="9 12" id="KW-0408">Iron</keyword>
<evidence type="ECO:0000256" key="7">
    <source>
        <dbReference type="ARBA" id="ARBA00022723"/>
    </source>
</evidence>
<evidence type="ECO:0000256" key="12">
    <source>
        <dbReference type="PIRSR" id="PIRSR000178-1"/>
    </source>
</evidence>
<keyword evidence="8 13" id="KW-1133">Transmembrane helix</keyword>
<evidence type="ECO:0000256" key="3">
    <source>
        <dbReference type="ARBA" id="ARBA00007244"/>
    </source>
</evidence>
<evidence type="ECO:0000256" key="4">
    <source>
        <dbReference type="ARBA" id="ARBA00020076"/>
    </source>
</evidence>
<comment type="subunit">
    <text evidence="11">Part of an enzyme complex containing four subunits: a flavoprotein, an iron-sulfur protein, plus two membrane-anchoring proteins, SdhC and SdhD. The complex can form homotrimers.</text>
</comment>
<dbReference type="InterPro" id="IPR018495">
    <property type="entry name" value="Succ_DH_cyt_bsu_CS"/>
</dbReference>
<comment type="function">
    <text evidence="1">Membrane-anchoring subunit of succinate dehydrogenase (SDH).</text>
</comment>
<protein>
    <recommendedName>
        <fullName evidence="4">Succinate dehydrogenase cytochrome b556 subunit</fullName>
    </recommendedName>
</protein>
<evidence type="ECO:0000256" key="8">
    <source>
        <dbReference type="ARBA" id="ARBA00022989"/>
    </source>
</evidence>
<dbReference type="InterPro" id="IPR014314">
    <property type="entry name" value="Succ_DH_cytb556"/>
</dbReference>
<dbReference type="GO" id="GO:0006099">
    <property type="term" value="P:tricarboxylic acid cycle"/>
    <property type="evidence" value="ECO:0007669"/>
    <property type="project" value="InterPro"/>
</dbReference>
<evidence type="ECO:0000256" key="11">
    <source>
        <dbReference type="ARBA" id="ARBA00025912"/>
    </source>
</evidence>
<evidence type="ECO:0000313" key="14">
    <source>
        <dbReference type="EMBL" id="POZ51577.1"/>
    </source>
</evidence>
<evidence type="ECO:0000256" key="9">
    <source>
        <dbReference type="ARBA" id="ARBA00023004"/>
    </source>
</evidence>
<evidence type="ECO:0000256" key="13">
    <source>
        <dbReference type="SAM" id="Phobius"/>
    </source>
</evidence>
<dbReference type="GO" id="GO:0046872">
    <property type="term" value="F:metal ion binding"/>
    <property type="evidence" value="ECO:0007669"/>
    <property type="project" value="UniProtKB-KW"/>
</dbReference>
<keyword evidence="6 13" id="KW-0812">Transmembrane</keyword>
<dbReference type="PROSITE" id="PS01000">
    <property type="entry name" value="SDH_CYT_1"/>
    <property type="match status" value="1"/>
</dbReference>
<comment type="similarity">
    <text evidence="3">Belongs to the cytochrome b560 family.</text>
</comment>
<keyword evidence="5 12" id="KW-0349">Heme</keyword>
<dbReference type="InterPro" id="IPR000701">
    <property type="entry name" value="SuccDH_FuR_B_TM-su"/>
</dbReference>
<proteinExistence type="inferred from homology"/>
<dbReference type="PANTHER" id="PTHR10978">
    <property type="entry name" value="SUCCINATE DEHYDROGENASE CYTOCHROME B560 SUBUNIT"/>
    <property type="match status" value="1"/>
</dbReference>
<evidence type="ECO:0000256" key="6">
    <source>
        <dbReference type="ARBA" id="ARBA00022692"/>
    </source>
</evidence>
<feature type="binding site" description="axial binding residue" evidence="12">
    <location>
        <position position="95"/>
    </location>
    <ligand>
        <name>heme</name>
        <dbReference type="ChEBI" id="CHEBI:30413"/>
        <note>ligand shared with second transmembrane subunit</note>
    </ligand>
    <ligandPart>
        <name>Fe</name>
        <dbReference type="ChEBI" id="CHEBI:18248"/>
    </ligandPart>
</feature>
<dbReference type="Gene3D" id="1.20.1300.10">
    <property type="entry name" value="Fumarate reductase/succinate dehydrogenase, transmembrane subunit"/>
    <property type="match status" value="1"/>
</dbReference>
<gene>
    <name evidence="14" type="primary">sdhC</name>
    <name evidence="14" type="ORF">AADEFJLK_02444</name>
</gene>
<evidence type="ECO:0000313" key="15">
    <source>
        <dbReference type="Proteomes" id="UP000237423"/>
    </source>
</evidence>
<dbReference type="PROSITE" id="PS01001">
    <property type="entry name" value="SDH_CYT_2"/>
    <property type="match status" value="1"/>
</dbReference>
<reference evidence="14 15" key="1">
    <citation type="submission" date="2017-11" db="EMBL/GenBank/DDBJ databases">
        <title>Draft Genome Sequence of Methylobacter psychrotolerans Sph1T, an Obligate Methanotroph from Low-Temperature Environments.</title>
        <authorList>
            <person name="Oshkin I.Y."/>
            <person name="Miroshnikov K."/>
            <person name="Belova S.E."/>
            <person name="Korzhenkov A."/>
            <person name="Toshchakov S.V."/>
            <person name="Dedysh S.N."/>
        </authorList>
    </citation>
    <scope>NUCLEOTIDE SEQUENCE [LARGE SCALE GENOMIC DNA]</scope>
    <source>
        <strain evidence="14 15">Sph1</strain>
    </source>
</reference>
<dbReference type="NCBIfam" id="TIGR02970">
    <property type="entry name" value="succ_dehyd_cytB"/>
    <property type="match status" value="1"/>
</dbReference>
<dbReference type="AlphaFoldDB" id="A0A2S5CLE2"/>
<dbReference type="GO" id="GO:0016020">
    <property type="term" value="C:membrane"/>
    <property type="evidence" value="ECO:0007669"/>
    <property type="project" value="UniProtKB-SubCell"/>
</dbReference>
<dbReference type="Proteomes" id="UP000237423">
    <property type="component" value="Unassembled WGS sequence"/>
</dbReference>
<organism evidence="14 15">
    <name type="scientific">Methylovulum psychrotolerans</name>
    <dbReference type="NCBI Taxonomy" id="1704499"/>
    <lineage>
        <taxon>Bacteria</taxon>
        <taxon>Pseudomonadati</taxon>
        <taxon>Pseudomonadota</taxon>
        <taxon>Gammaproteobacteria</taxon>
        <taxon>Methylococcales</taxon>
        <taxon>Methylococcaceae</taxon>
        <taxon>Methylovulum</taxon>
    </lineage>
</organism>
<dbReference type="EMBL" id="PGFZ01000005">
    <property type="protein sequence ID" value="POZ51577.1"/>
    <property type="molecule type" value="Genomic_DNA"/>
</dbReference>
<feature type="transmembrane region" description="Helical" evidence="13">
    <location>
        <begin position="76"/>
        <end position="97"/>
    </location>
</feature>
<comment type="caution">
    <text evidence="14">The sequence shown here is derived from an EMBL/GenBank/DDBJ whole genome shotgun (WGS) entry which is preliminary data.</text>
</comment>
<dbReference type="PANTHER" id="PTHR10978:SF5">
    <property type="entry name" value="SUCCINATE DEHYDROGENASE CYTOCHROME B560 SUBUNIT, MITOCHONDRIAL"/>
    <property type="match status" value="1"/>
</dbReference>
<comment type="subcellular location">
    <subcellularLocation>
        <location evidence="2">Membrane</location>
        <topology evidence="2">Multi-pass membrane protein</topology>
    </subcellularLocation>
</comment>
<feature type="transmembrane region" description="Helical" evidence="13">
    <location>
        <begin position="118"/>
        <end position="137"/>
    </location>
</feature>